<proteinExistence type="predicted"/>
<evidence type="ECO:0000256" key="1">
    <source>
        <dbReference type="SAM" id="Phobius"/>
    </source>
</evidence>
<sequence>MTFSLDLRWRGIVLIYVYDVELSVVSCLLGISKRSLTRWYRRFIDTGNVEKQNGREKSSKWPQHVCDYVQEYVKNHPCFYFEELRAELVERFPGIKNVSDATICRALRFDLGLTRKTLTKRAMECLPRERAEFVHRLSPYYSGPDQLV</sequence>
<keyword evidence="1" id="KW-0472">Membrane</keyword>
<keyword evidence="3" id="KW-1185">Reference proteome</keyword>
<name>A0A8J5MCI6_9STRA</name>
<dbReference type="EMBL" id="JAENGY010000078">
    <property type="protein sequence ID" value="KAG6974961.1"/>
    <property type="molecule type" value="Genomic_DNA"/>
</dbReference>
<comment type="caution">
    <text evidence="2">The sequence shown here is derived from an EMBL/GenBank/DDBJ whole genome shotgun (WGS) entry which is preliminary data.</text>
</comment>
<accession>A0A8J5MCI6</accession>
<keyword evidence="1" id="KW-0812">Transmembrane</keyword>
<gene>
    <name evidence="2" type="ORF">JG688_00002788</name>
</gene>
<feature type="non-terminal residue" evidence="2">
    <location>
        <position position="148"/>
    </location>
</feature>
<dbReference type="AlphaFoldDB" id="A0A8J5MCI6"/>
<protein>
    <submittedName>
        <fullName evidence="2">Uncharacterized protein</fullName>
    </submittedName>
</protein>
<keyword evidence="1" id="KW-1133">Transmembrane helix</keyword>
<feature type="transmembrane region" description="Helical" evidence="1">
    <location>
        <begin position="12"/>
        <end position="32"/>
    </location>
</feature>
<reference evidence="2" key="1">
    <citation type="submission" date="2021-01" db="EMBL/GenBank/DDBJ databases">
        <title>Phytophthora aleatoria, a newly-described species from Pinus radiata is distinct from Phytophthora cactorum isolates based on comparative genomics.</title>
        <authorList>
            <person name="Mcdougal R."/>
            <person name="Panda P."/>
            <person name="Williams N."/>
            <person name="Studholme D.J."/>
        </authorList>
    </citation>
    <scope>NUCLEOTIDE SEQUENCE</scope>
    <source>
        <strain evidence="2">NZFS 4037</strain>
    </source>
</reference>
<evidence type="ECO:0000313" key="2">
    <source>
        <dbReference type="EMBL" id="KAG6974961.1"/>
    </source>
</evidence>
<evidence type="ECO:0000313" key="3">
    <source>
        <dbReference type="Proteomes" id="UP000709295"/>
    </source>
</evidence>
<dbReference type="Proteomes" id="UP000709295">
    <property type="component" value="Unassembled WGS sequence"/>
</dbReference>
<organism evidence="2 3">
    <name type="scientific">Phytophthora aleatoria</name>
    <dbReference type="NCBI Taxonomy" id="2496075"/>
    <lineage>
        <taxon>Eukaryota</taxon>
        <taxon>Sar</taxon>
        <taxon>Stramenopiles</taxon>
        <taxon>Oomycota</taxon>
        <taxon>Peronosporomycetes</taxon>
        <taxon>Peronosporales</taxon>
        <taxon>Peronosporaceae</taxon>
        <taxon>Phytophthora</taxon>
    </lineage>
</organism>